<name>A0ABT7L733_9BACI</name>
<dbReference type="Pfam" id="PF09580">
    <property type="entry name" value="Spore_YhcN_YlaJ"/>
    <property type="match status" value="1"/>
</dbReference>
<keyword evidence="2" id="KW-0732">Signal</keyword>
<keyword evidence="3" id="KW-0449">Lipoprotein</keyword>
<evidence type="ECO:0000256" key="1">
    <source>
        <dbReference type="SAM" id="MobiDB-lite"/>
    </source>
</evidence>
<dbReference type="Proteomes" id="UP001235343">
    <property type="component" value="Unassembled WGS sequence"/>
</dbReference>
<sequence>MKKIILFLIISLACFCVLSGCLVKEGANRDKLGGDDDTYDDYPLAYNTKEEESERNGTNVNNNRNREEYLEGYQTDLDRPNNQSGYTENFYNDESAKVSQEVNKLKEVNLSQVIVTENKIIVSAMLEQNEYSDDIDAIIKKIGDSAANIFPNKEITVYTDAIYWNEMRNLNSRLKSTKDPHESNNHINDFINTHDNN</sequence>
<evidence type="ECO:0000256" key="2">
    <source>
        <dbReference type="SAM" id="SignalP"/>
    </source>
</evidence>
<feature type="signal peptide" evidence="2">
    <location>
        <begin position="1"/>
        <end position="19"/>
    </location>
</feature>
<protein>
    <submittedName>
        <fullName evidence="3">YhcN/YlaJ family sporulation lipoprotein</fullName>
    </submittedName>
</protein>
<dbReference type="PROSITE" id="PS51257">
    <property type="entry name" value="PROKAR_LIPOPROTEIN"/>
    <property type="match status" value="1"/>
</dbReference>
<organism evidence="3 4">
    <name type="scientific">Aquibacillus rhizosphaerae</name>
    <dbReference type="NCBI Taxonomy" id="3051431"/>
    <lineage>
        <taxon>Bacteria</taxon>
        <taxon>Bacillati</taxon>
        <taxon>Bacillota</taxon>
        <taxon>Bacilli</taxon>
        <taxon>Bacillales</taxon>
        <taxon>Bacillaceae</taxon>
        <taxon>Aquibacillus</taxon>
    </lineage>
</organism>
<feature type="region of interest" description="Disordered" evidence="1">
    <location>
        <begin position="32"/>
        <end position="64"/>
    </location>
</feature>
<feature type="chain" id="PRO_5045172579" evidence="2">
    <location>
        <begin position="20"/>
        <end position="197"/>
    </location>
</feature>
<feature type="region of interest" description="Disordered" evidence="1">
    <location>
        <begin position="175"/>
        <end position="197"/>
    </location>
</feature>
<proteinExistence type="predicted"/>
<dbReference type="RefSeq" id="WP_285932930.1">
    <property type="nucleotide sequence ID" value="NZ_JASTZU010000042.1"/>
</dbReference>
<keyword evidence="4" id="KW-1185">Reference proteome</keyword>
<comment type="caution">
    <text evidence="3">The sequence shown here is derived from an EMBL/GenBank/DDBJ whole genome shotgun (WGS) entry which is preliminary data.</text>
</comment>
<feature type="compositionally biased region" description="Polar residues" evidence="1">
    <location>
        <begin position="185"/>
        <end position="197"/>
    </location>
</feature>
<evidence type="ECO:0000313" key="4">
    <source>
        <dbReference type="Proteomes" id="UP001235343"/>
    </source>
</evidence>
<dbReference type="EMBL" id="JASTZU010000042">
    <property type="protein sequence ID" value="MDL4841644.1"/>
    <property type="molecule type" value="Genomic_DNA"/>
</dbReference>
<reference evidence="3 4" key="1">
    <citation type="submission" date="2023-06" db="EMBL/GenBank/DDBJ databases">
        <title>Aquibacillus rhizosphaerae LR5S19.</title>
        <authorList>
            <person name="Sun J.-Q."/>
        </authorList>
    </citation>
    <scope>NUCLEOTIDE SEQUENCE [LARGE SCALE GENOMIC DNA]</scope>
    <source>
        <strain evidence="3 4">LR5S19</strain>
    </source>
</reference>
<dbReference type="InterPro" id="IPR019076">
    <property type="entry name" value="Spore_lipoprot_YhcN/YlaJ-like"/>
</dbReference>
<gene>
    <name evidence="3" type="ORF">QQS35_14480</name>
</gene>
<accession>A0ABT7L733</accession>
<evidence type="ECO:0000313" key="3">
    <source>
        <dbReference type="EMBL" id="MDL4841644.1"/>
    </source>
</evidence>